<reference evidence="3" key="1">
    <citation type="journal article" date="2008" name="Nat. Genet.">
        <title>The Pristionchus pacificus genome provides a unique perspective on nematode lifestyle and parasitism.</title>
        <authorList>
            <person name="Dieterich C."/>
            <person name="Clifton S.W."/>
            <person name="Schuster L.N."/>
            <person name="Chinwalla A."/>
            <person name="Delehaunty K."/>
            <person name="Dinkelacker I."/>
            <person name="Fulton L."/>
            <person name="Fulton R."/>
            <person name="Godfrey J."/>
            <person name="Minx P."/>
            <person name="Mitreva M."/>
            <person name="Roeseler W."/>
            <person name="Tian H."/>
            <person name="Witte H."/>
            <person name="Yang S.P."/>
            <person name="Wilson R.K."/>
            <person name="Sommer R.J."/>
        </authorList>
    </citation>
    <scope>NUCLEOTIDE SEQUENCE [LARGE SCALE GENOMIC DNA]</scope>
    <source>
        <strain evidence="3">PS312</strain>
    </source>
</reference>
<gene>
    <name evidence="2" type="primary">WBGene00107096</name>
</gene>
<feature type="compositionally biased region" description="Polar residues" evidence="1">
    <location>
        <begin position="22"/>
        <end position="32"/>
    </location>
</feature>
<dbReference type="Proteomes" id="UP000005239">
    <property type="component" value="Unassembled WGS sequence"/>
</dbReference>
<accession>A0A2A6B596</accession>
<sequence>MFHVIYRILSLTQSGSGMCRTTKMSNTGQHATANMGRRREGRREVIEASSEREAAMPAKEG</sequence>
<protein>
    <submittedName>
        <fullName evidence="2">Uncharacterized protein</fullName>
    </submittedName>
</protein>
<keyword evidence="3" id="KW-1185">Reference proteome</keyword>
<dbReference type="AlphaFoldDB" id="A0A2A6B596"/>
<dbReference type="EnsemblMetazoa" id="PPA17542.1">
    <property type="protein sequence ID" value="PPA17542.1"/>
    <property type="gene ID" value="WBGene00107096"/>
</dbReference>
<organism evidence="2 3">
    <name type="scientific">Pristionchus pacificus</name>
    <name type="common">Parasitic nematode worm</name>
    <dbReference type="NCBI Taxonomy" id="54126"/>
    <lineage>
        <taxon>Eukaryota</taxon>
        <taxon>Metazoa</taxon>
        <taxon>Ecdysozoa</taxon>
        <taxon>Nematoda</taxon>
        <taxon>Chromadorea</taxon>
        <taxon>Rhabditida</taxon>
        <taxon>Rhabditina</taxon>
        <taxon>Diplogasteromorpha</taxon>
        <taxon>Diplogasteroidea</taxon>
        <taxon>Neodiplogasteridae</taxon>
        <taxon>Pristionchus</taxon>
    </lineage>
</organism>
<feature type="compositionally biased region" description="Basic and acidic residues" evidence="1">
    <location>
        <begin position="37"/>
        <end position="61"/>
    </location>
</feature>
<feature type="region of interest" description="Disordered" evidence="1">
    <location>
        <begin position="20"/>
        <end position="61"/>
    </location>
</feature>
<reference evidence="2" key="2">
    <citation type="submission" date="2022-06" db="UniProtKB">
        <authorList>
            <consortium name="EnsemblMetazoa"/>
        </authorList>
    </citation>
    <scope>IDENTIFICATION</scope>
    <source>
        <strain evidence="2">PS312</strain>
    </source>
</reference>
<proteinExistence type="predicted"/>
<name>A0A2A6B596_PRIPA</name>
<evidence type="ECO:0000313" key="3">
    <source>
        <dbReference type="Proteomes" id="UP000005239"/>
    </source>
</evidence>
<evidence type="ECO:0000313" key="2">
    <source>
        <dbReference type="EnsemblMetazoa" id="PPA17542.1"/>
    </source>
</evidence>
<accession>A0A8R1UBR6</accession>
<evidence type="ECO:0000256" key="1">
    <source>
        <dbReference type="SAM" id="MobiDB-lite"/>
    </source>
</evidence>